<dbReference type="OrthoDB" id="5365411at2"/>
<name>A6GCZ2_9BACT</name>
<evidence type="ECO:0000313" key="3">
    <source>
        <dbReference type="EMBL" id="EDM76230.1"/>
    </source>
</evidence>
<dbReference type="AlphaFoldDB" id="A6GCZ2"/>
<proteinExistence type="predicted"/>
<feature type="transmembrane region" description="Helical" evidence="2">
    <location>
        <begin position="20"/>
        <end position="40"/>
    </location>
</feature>
<evidence type="ECO:0000256" key="2">
    <source>
        <dbReference type="SAM" id="Phobius"/>
    </source>
</evidence>
<sequence length="186" mass="19997">MNDETNENTLSTPTWTKRRLYRLLAPCALLGSIALSPMLARALDKPYADFDTGELIEAEPFNAMLTELYERATPTGGIILWSGPLDAIPAGWALCDGSVLEDPLDPEAEPFVTPNLTDRFVVGAGASYCRPRSAGRTRLPSPSKRFRLTITATPTRLARACGTSGESRPGPLPLHNPSQASTTAPS</sequence>
<accession>A6GCZ2</accession>
<evidence type="ECO:0000313" key="4">
    <source>
        <dbReference type="Proteomes" id="UP000005801"/>
    </source>
</evidence>
<organism evidence="3 4">
    <name type="scientific">Plesiocystis pacifica SIR-1</name>
    <dbReference type="NCBI Taxonomy" id="391625"/>
    <lineage>
        <taxon>Bacteria</taxon>
        <taxon>Pseudomonadati</taxon>
        <taxon>Myxococcota</taxon>
        <taxon>Polyangia</taxon>
        <taxon>Nannocystales</taxon>
        <taxon>Nannocystaceae</taxon>
        <taxon>Plesiocystis</taxon>
    </lineage>
</organism>
<keyword evidence="2" id="KW-1133">Transmembrane helix</keyword>
<dbReference type="SUPFAM" id="SSF88874">
    <property type="entry name" value="Receptor-binding domain of short tail fibre protein gp12"/>
    <property type="match status" value="1"/>
</dbReference>
<dbReference type="STRING" id="391625.PPSIR1_42181"/>
<dbReference type="EMBL" id="ABCS01000069">
    <property type="protein sequence ID" value="EDM76230.1"/>
    <property type="molecule type" value="Genomic_DNA"/>
</dbReference>
<keyword evidence="2" id="KW-0812">Transmembrane</keyword>
<keyword evidence="2" id="KW-0472">Membrane</keyword>
<feature type="compositionally biased region" description="Polar residues" evidence="1">
    <location>
        <begin position="176"/>
        <end position="186"/>
    </location>
</feature>
<dbReference type="InterPro" id="IPR037053">
    <property type="entry name" value="Phage_tail_collar_dom_sf"/>
</dbReference>
<dbReference type="RefSeq" id="WP_006974583.1">
    <property type="nucleotide sequence ID" value="NZ_ABCS01000069.1"/>
</dbReference>
<protein>
    <submittedName>
        <fullName evidence="3">Uncharacterized protein</fullName>
    </submittedName>
</protein>
<reference evidence="3 4" key="1">
    <citation type="submission" date="2007-06" db="EMBL/GenBank/DDBJ databases">
        <authorList>
            <person name="Shimkets L."/>
            <person name="Ferriera S."/>
            <person name="Johnson J."/>
            <person name="Kravitz S."/>
            <person name="Beeson K."/>
            <person name="Sutton G."/>
            <person name="Rogers Y.-H."/>
            <person name="Friedman R."/>
            <person name="Frazier M."/>
            <person name="Venter J.C."/>
        </authorList>
    </citation>
    <scope>NUCLEOTIDE SEQUENCE [LARGE SCALE GENOMIC DNA]</scope>
    <source>
        <strain evidence="3 4">SIR-1</strain>
    </source>
</reference>
<dbReference type="Gene3D" id="3.90.1340.10">
    <property type="entry name" value="Phage tail collar domain"/>
    <property type="match status" value="1"/>
</dbReference>
<gene>
    <name evidence="3" type="ORF">PPSIR1_42181</name>
</gene>
<comment type="caution">
    <text evidence="3">The sequence shown here is derived from an EMBL/GenBank/DDBJ whole genome shotgun (WGS) entry which is preliminary data.</text>
</comment>
<dbReference type="Proteomes" id="UP000005801">
    <property type="component" value="Unassembled WGS sequence"/>
</dbReference>
<evidence type="ECO:0000256" key="1">
    <source>
        <dbReference type="SAM" id="MobiDB-lite"/>
    </source>
</evidence>
<feature type="region of interest" description="Disordered" evidence="1">
    <location>
        <begin position="160"/>
        <end position="186"/>
    </location>
</feature>
<keyword evidence="4" id="KW-1185">Reference proteome</keyword>